<evidence type="ECO:0000259" key="10">
    <source>
        <dbReference type="Pfam" id="PF14698"/>
    </source>
</evidence>
<dbReference type="SUPFAM" id="SSF48557">
    <property type="entry name" value="L-aspartase-like"/>
    <property type="match status" value="1"/>
</dbReference>
<dbReference type="InterPro" id="IPR022761">
    <property type="entry name" value="Fumarate_lyase_N"/>
</dbReference>
<dbReference type="Gene3D" id="1.10.275.10">
    <property type="entry name" value="Fumarase/aspartase (N-terminal domain)"/>
    <property type="match status" value="1"/>
</dbReference>
<dbReference type="Gene3D" id="1.20.200.10">
    <property type="entry name" value="Fumarase/aspartase (Central domain)"/>
    <property type="match status" value="1"/>
</dbReference>
<dbReference type="PANTHER" id="PTHR43814">
    <property type="entry name" value="ARGININOSUCCINATE LYASE"/>
    <property type="match status" value="1"/>
</dbReference>
<evidence type="ECO:0000259" key="9">
    <source>
        <dbReference type="Pfam" id="PF00206"/>
    </source>
</evidence>
<proteinExistence type="inferred from homology"/>
<sequence length="481" mass="53017">MNTHPPASGGPQRQDKAPTKANQQWGGRYADGPAAIMKEINASIGFDYRLWQQDIQGSLAHAAMLAKKGIISQEDEQAIRKGLEEIAEEIRTGLFKFDENLEDIHMNIEARLSEKIGEAGKRLHTARSRNDQVATDFRLWLREQIDHICQTLSSLMLALSERAAEYAATPMPGFTHLQTAQPITFGHHLLAYVEMLHRDYTRLQDGRGRLNECPLGSAALAGTSFPIDRAMTATLLGFDRPTANSLDAVSDRDFALEYLSSLSIMAMHLSRLAEEIVIWCSAPFSFIRLSDAFTTGSSIMPQKRNPDAAELARAKIGRIAGAFSTLLMVMKGLPLAYAKDMQEDKEPVFAATDAIMLTLAAMEGMILDMQPNTHKMYELASSGFSTATDLADWLVRVLKLPFRTAHHITGRLVSKAEQKGLRLDELSLTDMQAEEPQITEDVFSVLSLEASLASRISEGGTAPKNVTKAAQAWLSKLKAQS</sequence>
<evidence type="ECO:0000256" key="4">
    <source>
        <dbReference type="ARBA" id="ARBA00022571"/>
    </source>
</evidence>
<keyword evidence="5 7" id="KW-0028">Amino-acid biosynthesis</keyword>
<dbReference type="InterPro" id="IPR024083">
    <property type="entry name" value="Fumarase/histidase_N"/>
</dbReference>
<protein>
    <recommendedName>
        <fullName evidence="3 7">Argininosuccinate lyase</fullName>
        <shortName evidence="7">ASAL</shortName>
        <ecNumber evidence="3 7">4.3.2.1</ecNumber>
    </recommendedName>
    <alternativeName>
        <fullName evidence="7">Arginosuccinase</fullName>
    </alternativeName>
</protein>
<dbReference type="Proteomes" id="UP000516349">
    <property type="component" value="Chromosome"/>
</dbReference>
<dbReference type="FunFam" id="1.10.40.30:FF:000001">
    <property type="entry name" value="Argininosuccinate lyase"/>
    <property type="match status" value="1"/>
</dbReference>
<feature type="domain" description="Fumarate lyase N-terminal" evidence="9">
    <location>
        <begin position="27"/>
        <end position="321"/>
    </location>
</feature>
<dbReference type="RefSeq" id="WP_203412818.1">
    <property type="nucleotide sequence ID" value="NZ_CP060244.1"/>
</dbReference>
<dbReference type="Gene3D" id="1.10.40.30">
    <property type="entry name" value="Fumarase/aspartase (C-terminal domain)"/>
    <property type="match status" value="1"/>
</dbReference>
<comment type="pathway">
    <text evidence="2 7">Amino-acid biosynthesis; L-arginine biosynthesis; L-arginine from L-ornithine and carbamoyl phosphate: step 3/3.</text>
</comment>
<keyword evidence="6 7" id="KW-0456">Lyase</keyword>
<dbReference type="GO" id="GO:0005829">
    <property type="term" value="C:cytosol"/>
    <property type="evidence" value="ECO:0007669"/>
    <property type="project" value="TreeGrafter"/>
</dbReference>
<dbReference type="AlphaFoldDB" id="A0A7H1NS07"/>
<keyword evidence="12" id="KW-1185">Reference proteome</keyword>
<dbReference type="InterPro" id="IPR008948">
    <property type="entry name" value="L-Aspartase-like"/>
</dbReference>
<dbReference type="Pfam" id="PF00206">
    <property type="entry name" value="Lyase_1"/>
    <property type="match status" value="1"/>
</dbReference>
<dbReference type="InterPro" id="IPR029419">
    <property type="entry name" value="Arg_succ_lyase_C"/>
</dbReference>
<feature type="region of interest" description="Disordered" evidence="8">
    <location>
        <begin position="1"/>
        <end position="28"/>
    </location>
</feature>
<dbReference type="NCBIfam" id="TIGR00838">
    <property type="entry name" value="argH"/>
    <property type="match status" value="1"/>
</dbReference>
<gene>
    <name evidence="7 11" type="primary">argH</name>
    <name evidence="11" type="ORF">JGUZn3_13410</name>
</gene>
<comment type="catalytic activity">
    <reaction evidence="1 7">
        <text>2-(N(omega)-L-arginino)succinate = fumarate + L-arginine</text>
        <dbReference type="Rhea" id="RHEA:24020"/>
        <dbReference type="ChEBI" id="CHEBI:29806"/>
        <dbReference type="ChEBI" id="CHEBI:32682"/>
        <dbReference type="ChEBI" id="CHEBI:57472"/>
        <dbReference type="EC" id="4.3.2.1"/>
    </reaction>
</comment>
<dbReference type="UniPathway" id="UPA00068">
    <property type="reaction ID" value="UER00114"/>
</dbReference>
<dbReference type="InterPro" id="IPR020557">
    <property type="entry name" value="Fumarate_lyase_CS"/>
</dbReference>
<dbReference type="Pfam" id="PF14698">
    <property type="entry name" value="ASL_C2"/>
    <property type="match status" value="1"/>
</dbReference>
<dbReference type="InterPro" id="IPR000362">
    <property type="entry name" value="Fumarate_lyase_fam"/>
</dbReference>
<dbReference type="CDD" id="cd01359">
    <property type="entry name" value="Argininosuccinate_lyase"/>
    <property type="match status" value="1"/>
</dbReference>
<dbReference type="FunFam" id="1.20.200.10:FF:000015">
    <property type="entry name" value="argininosuccinate lyase isoform X2"/>
    <property type="match status" value="1"/>
</dbReference>
<dbReference type="PRINTS" id="PR00145">
    <property type="entry name" value="ARGSUCLYASE"/>
</dbReference>
<dbReference type="EC" id="4.3.2.1" evidence="3 7"/>
<keyword evidence="4 7" id="KW-0055">Arginine biosynthesis</keyword>
<name>A0A7H1NS07_9PROT</name>
<evidence type="ECO:0000256" key="7">
    <source>
        <dbReference type="HAMAP-Rule" id="MF_00006"/>
    </source>
</evidence>
<dbReference type="PRINTS" id="PR00149">
    <property type="entry name" value="FUMRATELYASE"/>
</dbReference>
<dbReference type="PROSITE" id="PS00163">
    <property type="entry name" value="FUMARATE_LYASES"/>
    <property type="match status" value="1"/>
</dbReference>
<reference evidence="11 12" key="1">
    <citation type="submission" date="2020-08" db="EMBL/GenBank/DDBJ databases">
        <title>Complete genome sequence of Entomobacter blattae G55GP.</title>
        <authorList>
            <person name="Poehlein A."/>
            <person name="Guzman J."/>
            <person name="Daniel R."/>
            <person name="Vilcinskas A."/>
        </authorList>
    </citation>
    <scope>NUCLEOTIDE SEQUENCE [LARGE SCALE GENOMIC DNA]</scope>
    <source>
        <strain evidence="11 12">G55GP</strain>
    </source>
</reference>
<organism evidence="11 12">
    <name type="scientific">Entomobacter blattae</name>
    <dbReference type="NCBI Taxonomy" id="2762277"/>
    <lineage>
        <taxon>Bacteria</taxon>
        <taxon>Pseudomonadati</taxon>
        <taxon>Pseudomonadota</taxon>
        <taxon>Alphaproteobacteria</taxon>
        <taxon>Acetobacterales</taxon>
        <taxon>Acetobacteraceae</taxon>
        <taxon>Entomobacter</taxon>
    </lineage>
</organism>
<evidence type="ECO:0000256" key="1">
    <source>
        <dbReference type="ARBA" id="ARBA00000985"/>
    </source>
</evidence>
<dbReference type="FunFam" id="1.10.275.10:FF:000002">
    <property type="entry name" value="Argininosuccinate lyase"/>
    <property type="match status" value="1"/>
</dbReference>
<evidence type="ECO:0000313" key="12">
    <source>
        <dbReference type="Proteomes" id="UP000516349"/>
    </source>
</evidence>
<evidence type="ECO:0000256" key="5">
    <source>
        <dbReference type="ARBA" id="ARBA00022605"/>
    </source>
</evidence>
<feature type="domain" description="Argininosuccinate lyase C-terminal" evidence="10">
    <location>
        <begin position="384"/>
        <end position="452"/>
    </location>
</feature>
<evidence type="ECO:0000256" key="6">
    <source>
        <dbReference type="ARBA" id="ARBA00023239"/>
    </source>
</evidence>
<evidence type="ECO:0000256" key="2">
    <source>
        <dbReference type="ARBA" id="ARBA00004941"/>
    </source>
</evidence>
<comment type="subcellular location">
    <subcellularLocation>
        <location evidence="7">Cytoplasm</location>
    </subcellularLocation>
</comment>
<dbReference type="InterPro" id="IPR009049">
    <property type="entry name" value="Argininosuccinate_lyase"/>
</dbReference>
<dbReference type="GO" id="GO:0004056">
    <property type="term" value="F:argininosuccinate lyase activity"/>
    <property type="evidence" value="ECO:0007669"/>
    <property type="project" value="UniProtKB-UniRule"/>
</dbReference>
<evidence type="ECO:0000256" key="8">
    <source>
        <dbReference type="SAM" id="MobiDB-lite"/>
    </source>
</evidence>
<evidence type="ECO:0000313" key="11">
    <source>
        <dbReference type="EMBL" id="QNT78567.1"/>
    </source>
</evidence>
<comment type="similarity">
    <text evidence="7">Belongs to the lyase 1 family. Argininosuccinate lyase subfamily.</text>
</comment>
<dbReference type="GO" id="GO:0042450">
    <property type="term" value="P:L-arginine biosynthetic process via ornithine"/>
    <property type="evidence" value="ECO:0007669"/>
    <property type="project" value="UniProtKB-UniRule"/>
</dbReference>
<dbReference type="KEGG" id="ebla:JGUZn3_13410"/>
<evidence type="ECO:0000256" key="3">
    <source>
        <dbReference type="ARBA" id="ARBA00012338"/>
    </source>
</evidence>
<dbReference type="PANTHER" id="PTHR43814:SF1">
    <property type="entry name" value="ARGININOSUCCINATE LYASE"/>
    <property type="match status" value="1"/>
</dbReference>
<dbReference type="EMBL" id="CP060244">
    <property type="protein sequence ID" value="QNT78567.1"/>
    <property type="molecule type" value="Genomic_DNA"/>
</dbReference>
<dbReference type="HAMAP" id="MF_00006">
    <property type="entry name" value="Arg_succ_lyase"/>
    <property type="match status" value="1"/>
</dbReference>
<accession>A0A7H1NS07</accession>
<keyword evidence="7" id="KW-0963">Cytoplasm</keyword>